<dbReference type="Proteomes" id="UP000660708">
    <property type="component" value="Unassembled WGS sequence"/>
</dbReference>
<protein>
    <submittedName>
        <fullName evidence="1">Uncharacterized protein</fullName>
    </submittedName>
</protein>
<evidence type="ECO:0000313" key="2">
    <source>
        <dbReference type="Proteomes" id="UP000660708"/>
    </source>
</evidence>
<accession>A0A8I0MUG7</accession>
<reference evidence="1 2" key="1">
    <citation type="submission" date="2015-06" db="EMBL/GenBank/DDBJ databases">
        <title>Genome sequence of Pseudoalteromonas peptidolytica.</title>
        <authorList>
            <person name="Xie B.-B."/>
            <person name="Rong J.-C."/>
            <person name="Qin Q.-L."/>
            <person name="Zhang Y.-Z."/>
        </authorList>
    </citation>
    <scope>NUCLEOTIDE SEQUENCE [LARGE SCALE GENOMIC DNA]</scope>
    <source>
        <strain evidence="1 2">F12-50-A1</strain>
    </source>
</reference>
<keyword evidence="2" id="KW-1185">Reference proteome</keyword>
<dbReference type="EMBL" id="AQHF01000020">
    <property type="protein sequence ID" value="MBE0345996.1"/>
    <property type="molecule type" value="Genomic_DNA"/>
</dbReference>
<comment type="caution">
    <text evidence="1">The sequence shown here is derived from an EMBL/GenBank/DDBJ whole genome shotgun (WGS) entry which is preliminary data.</text>
</comment>
<organism evidence="1 2">
    <name type="scientific">Pseudoalteromonas peptidolytica F12-50-A1</name>
    <dbReference type="NCBI Taxonomy" id="1315280"/>
    <lineage>
        <taxon>Bacteria</taxon>
        <taxon>Pseudomonadati</taxon>
        <taxon>Pseudomonadota</taxon>
        <taxon>Gammaproteobacteria</taxon>
        <taxon>Alteromonadales</taxon>
        <taxon>Pseudoalteromonadaceae</taxon>
        <taxon>Pseudoalteromonas</taxon>
    </lineage>
</organism>
<sequence length="45" mass="5101">MSWNIPYPNLSSYSKLDRQQKGVGKCLGKAKTLVATLRQIAFPKY</sequence>
<name>A0A8I0MUG7_9GAMM</name>
<gene>
    <name evidence="1" type="ORF">PPEP_a0996</name>
</gene>
<evidence type="ECO:0000313" key="1">
    <source>
        <dbReference type="EMBL" id="MBE0345996.1"/>
    </source>
</evidence>
<dbReference type="AlphaFoldDB" id="A0A8I0MUG7"/>
<proteinExistence type="predicted"/>